<organism evidence="4 5">
    <name type="scientific">Flavobacterium caeni</name>
    <dbReference type="NCBI Taxonomy" id="490189"/>
    <lineage>
        <taxon>Bacteria</taxon>
        <taxon>Pseudomonadati</taxon>
        <taxon>Bacteroidota</taxon>
        <taxon>Flavobacteriia</taxon>
        <taxon>Flavobacteriales</taxon>
        <taxon>Flavobacteriaceae</taxon>
        <taxon>Flavobacterium</taxon>
    </lineage>
</organism>
<keyword evidence="5" id="KW-1185">Reference proteome</keyword>
<dbReference type="RefSeq" id="WP_091141268.1">
    <property type="nucleotide sequence ID" value="NZ_FMVF01000004.1"/>
</dbReference>
<name>A0A1G5EL99_9FLAO</name>
<dbReference type="AlphaFoldDB" id="A0A1G5EL99"/>
<accession>A0A1G5EL99</accession>
<dbReference type="EMBL" id="FMVF01000004">
    <property type="protein sequence ID" value="SCY27218.1"/>
    <property type="molecule type" value="Genomic_DNA"/>
</dbReference>
<keyword evidence="1 2" id="KW-0732">Signal</keyword>
<feature type="signal peptide" evidence="2">
    <location>
        <begin position="1"/>
        <end position="19"/>
    </location>
</feature>
<proteinExistence type="predicted"/>
<reference evidence="4 5" key="1">
    <citation type="submission" date="2016-10" db="EMBL/GenBank/DDBJ databases">
        <authorList>
            <person name="de Groot N.N."/>
        </authorList>
    </citation>
    <scope>NUCLEOTIDE SEQUENCE [LARGE SCALE GENOMIC DNA]</scope>
    <source>
        <strain evidence="4 5">CGMCC 1.7031</strain>
    </source>
</reference>
<evidence type="ECO:0000256" key="2">
    <source>
        <dbReference type="SAM" id="SignalP"/>
    </source>
</evidence>
<evidence type="ECO:0000256" key="1">
    <source>
        <dbReference type="ARBA" id="ARBA00022729"/>
    </source>
</evidence>
<dbReference type="STRING" id="490189.SAMN02927903_01082"/>
<dbReference type="OrthoDB" id="7012117at2"/>
<protein>
    <submittedName>
        <fullName evidence="4">Por secretion system C-terminal sorting domain-containing protein</fullName>
    </submittedName>
</protein>
<evidence type="ECO:0000313" key="5">
    <source>
        <dbReference type="Proteomes" id="UP000199354"/>
    </source>
</evidence>
<dbReference type="Proteomes" id="UP000199354">
    <property type="component" value="Unassembled WGS sequence"/>
</dbReference>
<feature type="chain" id="PRO_5011648757" evidence="2">
    <location>
        <begin position="20"/>
        <end position="277"/>
    </location>
</feature>
<dbReference type="NCBIfam" id="TIGR04183">
    <property type="entry name" value="Por_Secre_tail"/>
    <property type="match status" value="1"/>
</dbReference>
<feature type="domain" description="Secretion system C-terminal sorting" evidence="3">
    <location>
        <begin position="208"/>
        <end position="275"/>
    </location>
</feature>
<dbReference type="InterPro" id="IPR026444">
    <property type="entry name" value="Secre_tail"/>
</dbReference>
<evidence type="ECO:0000313" key="4">
    <source>
        <dbReference type="EMBL" id="SCY27218.1"/>
    </source>
</evidence>
<gene>
    <name evidence="4" type="ORF">SAMN02927903_01082</name>
</gene>
<dbReference type="Pfam" id="PF18962">
    <property type="entry name" value="Por_Secre_tail"/>
    <property type="match status" value="1"/>
</dbReference>
<evidence type="ECO:0000259" key="3">
    <source>
        <dbReference type="Pfam" id="PF18962"/>
    </source>
</evidence>
<sequence length="277" mass="29693">MRKLLLALVFLVAQTNSFAALDFNVALDTDCVPESPMGGGLSDLLACDFNGDGFANFDLSLQIISWGGGNPDYTFEFYESFAGAQTQNGAITPILNFNGFDGQVIYVRRNDLLSGNFEIASFALQVAFVPLTIDVVVNGNTITVSAFPAVQYDYSIDGGAFQTSPVFTNVGGGDHIIVVRSPEGCGELATSTTVLDATGFADSGFLAWPNPVSDFLYVSGITDVTELTLTDGSGKLVRSTRTNENNLKIDFAGLPDGLYFVRLQSDQKQQTLKIVKK</sequence>